<dbReference type="InterPro" id="IPR036259">
    <property type="entry name" value="MFS_trans_sf"/>
</dbReference>
<gene>
    <name evidence="8" type="ORF">GCM10011403_26340</name>
</gene>
<feature type="transmembrane region" description="Helical" evidence="6">
    <location>
        <begin position="12"/>
        <end position="38"/>
    </location>
</feature>
<keyword evidence="4 6" id="KW-1133">Transmembrane helix</keyword>
<dbReference type="PROSITE" id="PS50850">
    <property type="entry name" value="MFS"/>
    <property type="match status" value="1"/>
</dbReference>
<dbReference type="Pfam" id="PF07690">
    <property type="entry name" value="MFS_1"/>
    <property type="match status" value="1"/>
</dbReference>
<protein>
    <submittedName>
        <fullName evidence="8">MFS transporter</fullName>
    </submittedName>
</protein>
<keyword evidence="2" id="KW-1003">Cell membrane</keyword>
<dbReference type="InterPro" id="IPR020846">
    <property type="entry name" value="MFS_dom"/>
</dbReference>
<dbReference type="OrthoDB" id="1404228at2"/>
<evidence type="ECO:0000256" key="1">
    <source>
        <dbReference type="ARBA" id="ARBA00004651"/>
    </source>
</evidence>
<keyword evidence="9" id="KW-1185">Reference proteome</keyword>
<feature type="transmembrane region" description="Helical" evidence="6">
    <location>
        <begin position="262"/>
        <end position="283"/>
    </location>
</feature>
<dbReference type="EMBL" id="BMIY01000012">
    <property type="protein sequence ID" value="GFZ81686.1"/>
    <property type="molecule type" value="Genomic_DNA"/>
</dbReference>
<dbReference type="InterPro" id="IPR011701">
    <property type="entry name" value="MFS"/>
</dbReference>
<evidence type="ECO:0000256" key="2">
    <source>
        <dbReference type="ARBA" id="ARBA00022475"/>
    </source>
</evidence>
<feature type="transmembrane region" description="Helical" evidence="6">
    <location>
        <begin position="295"/>
        <end position="313"/>
    </location>
</feature>
<proteinExistence type="predicted"/>
<reference evidence="8" key="2">
    <citation type="submission" date="2020-09" db="EMBL/GenBank/DDBJ databases">
        <authorList>
            <person name="Sun Q."/>
            <person name="Zhou Y."/>
        </authorList>
    </citation>
    <scope>NUCLEOTIDE SEQUENCE</scope>
    <source>
        <strain evidence="8">CGMCC 1.15425</strain>
    </source>
</reference>
<feature type="transmembrane region" description="Helical" evidence="6">
    <location>
        <begin position="78"/>
        <end position="96"/>
    </location>
</feature>
<feature type="transmembrane region" description="Helical" evidence="6">
    <location>
        <begin position="230"/>
        <end position="250"/>
    </location>
</feature>
<feature type="transmembrane region" description="Helical" evidence="6">
    <location>
        <begin position="382"/>
        <end position="404"/>
    </location>
</feature>
<feature type="transmembrane region" description="Helical" evidence="6">
    <location>
        <begin position="102"/>
        <end position="120"/>
    </location>
</feature>
<evidence type="ECO:0000256" key="5">
    <source>
        <dbReference type="ARBA" id="ARBA00023136"/>
    </source>
</evidence>
<dbReference type="SUPFAM" id="SSF103473">
    <property type="entry name" value="MFS general substrate transporter"/>
    <property type="match status" value="1"/>
</dbReference>
<evidence type="ECO:0000313" key="9">
    <source>
        <dbReference type="Proteomes" id="UP000627715"/>
    </source>
</evidence>
<comment type="caution">
    <text evidence="8">The sequence shown here is derived from an EMBL/GenBank/DDBJ whole genome shotgun (WGS) entry which is preliminary data.</text>
</comment>
<evidence type="ECO:0000256" key="3">
    <source>
        <dbReference type="ARBA" id="ARBA00022692"/>
    </source>
</evidence>
<feature type="transmembrane region" description="Helical" evidence="6">
    <location>
        <begin position="140"/>
        <end position="165"/>
    </location>
</feature>
<organism evidence="8 9">
    <name type="scientific">Pseudohongiella nitratireducens</name>
    <dbReference type="NCBI Taxonomy" id="1768907"/>
    <lineage>
        <taxon>Bacteria</taxon>
        <taxon>Pseudomonadati</taxon>
        <taxon>Pseudomonadota</taxon>
        <taxon>Gammaproteobacteria</taxon>
        <taxon>Pseudomonadales</taxon>
        <taxon>Pseudohongiellaceae</taxon>
        <taxon>Pseudohongiella</taxon>
    </lineage>
</organism>
<dbReference type="RefSeq" id="WP_106387067.1">
    <property type="nucleotide sequence ID" value="NZ_BMIY01000012.1"/>
</dbReference>
<sequence>MRDYLLFVRQNLALLTFGFMTIFTGNLGQSFFIAWFGAGIQESLDLSAGVYGSAYSFATLCSAITVIWAGGLIDQMPLRRYVVLISMGLALALLVLSQTQSLPLLLLGFFLLRLFGQSLLPHTGSTTMSRYFKDGRGKALSLASSGMPIGEVVLPVLAVASIAWVGWQYTYLGLSLSVLLLMLPLFLWLLGKSPRLDETSSPEQTAEDKTVPGQLNKPPGRGAVLRDYRFWLALPGLIAGPFLLTGLFIHQNFLLSEKGWSMNWLATCFIIYGTVHWVSSLISGAVVDRLRAPRMLPWILVPLLACMLTAAFVPGQWSAPLMMALLGVAAGAMPPVTGSLWPEIYGTARLGAIRAMNMSIMVLSTAISPVLFGYFIDRSVSGAQLYGACSVFVAVALVLMCLSYPANSRPVANS</sequence>
<feature type="transmembrane region" description="Helical" evidence="6">
    <location>
        <begin position="319"/>
        <end position="341"/>
    </location>
</feature>
<comment type="subcellular location">
    <subcellularLocation>
        <location evidence="1">Cell membrane</location>
        <topology evidence="1">Multi-pass membrane protein</topology>
    </subcellularLocation>
</comment>
<evidence type="ECO:0000259" key="7">
    <source>
        <dbReference type="PROSITE" id="PS50850"/>
    </source>
</evidence>
<evidence type="ECO:0000256" key="6">
    <source>
        <dbReference type="SAM" id="Phobius"/>
    </source>
</evidence>
<dbReference type="Proteomes" id="UP000627715">
    <property type="component" value="Unassembled WGS sequence"/>
</dbReference>
<feature type="domain" description="Major facilitator superfamily (MFS) profile" evidence="7">
    <location>
        <begin position="14"/>
        <end position="408"/>
    </location>
</feature>
<accession>A0A916QL57</accession>
<keyword evidence="3 6" id="KW-0812">Transmembrane</keyword>
<dbReference type="AlphaFoldDB" id="A0A916QL57"/>
<feature type="transmembrane region" description="Helical" evidence="6">
    <location>
        <begin position="50"/>
        <end position="71"/>
    </location>
</feature>
<dbReference type="GO" id="GO:0005886">
    <property type="term" value="C:plasma membrane"/>
    <property type="evidence" value="ECO:0007669"/>
    <property type="project" value="UniProtKB-SubCell"/>
</dbReference>
<name>A0A916QL57_9GAMM</name>
<dbReference type="GO" id="GO:0022857">
    <property type="term" value="F:transmembrane transporter activity"/>
    <property type="evidence" value="ECO:0007669"/>
    <property type="project" value="InterPro"/>
</dbReference>
<feature type="transmembrane region" description="Helical" evidence="6">
    <location>
        <begin position="171"/>
        <end position="190"/>
    </location>
</feature>
<dbReference type="PANTHER" id="PTHR43124">
    <property type="entry name" value="PURINE EFFLUX PUMP PBUE"/>
    <property type="match status" value="1"/>
</dbReference>
<reference evidence="8" key="1">
    <citation type="journal article" date="2014" name="Int. J. Syst. Evol. Microbiol.">
        <title>Complete genome sequence of Corynebacterium casei LMG S-19264T (=DSM 44701T), isolated from a smear-ripened cheese.</title>
        <authorList>
            <consortium name="US DOE Joint Genome Institute (JGI-PGF)"/>
            <person name="Walter F."/>
            <person name="Albersmeier A."/>
            <person name="Kalinowski J."/>
            <person name="Ruckert C."/>
        </authorList>
    </citation>
    <scope>NUCLEOTIDE SEQUENCE</scope>
    <source>
        <strain evidence="8">CGMCC 1.15425</strain>
    </source>
</reference>
<dbReference type="InterPro" id="IPR050189">
    <property type="entry name" value="MFS_Efflux_Transporters"/>
</dbReference>
<keyword evidence="5 6" id="KW-0472">Membrane</keyword>
<dbReference type="PANTHER" id="PTHR43124:SF3">
    <property type="entry name" value="CHLORAMPHENICOL EFFLUX PUMP RV0191"/>
    <property type="match status" value="1"/>
</dbReference>
<dbReference type="Gene3D" id="1.20.1250.20">
    <property type="entry name" value="MFS general substrate transporter like domains"/>
    <property type="match status" value="1"/>
</dbReference>
<feature type="transmembrane region" description="Helical" evidence="6">
    <location>
        <begin position="353"/>
        <end position="376"/>
    </location>
</feature>
<evidence type="ECO:0000256" key="4">
    <source>
        <dbReference type="ARBA" id="ARBA00022989"/>
    </source>
</evidence>
<evidence type="ECO:0000313" key="8">
    <source>
        <dbReference type="EMBL" id="GFZ81686.1"/>
    </source>
</evidence>